<feature type="compositionally biased region" description="Polar residues" evidence="1">
    <location>
        <begin position="133"/>
        <end position="142"/>
    </location>
</feature>
<accession>A0A136IZC6</accession>
<proteinExistence type="predicted"/>
<feature type="region of interest" description="Disordered" evidence="1">
    <location>
        <begin position="133"/>
        <end position="188"/>
    </location>
</feature>
<dbReference type="EMBL" id="KQ964253">
    <property type="protein sequence ID" value="KXJ90335.1"/>
    <property type="molecule type" value="Genomic_DNA"/>
</dbReference>
<dbReference type="OrthoDB" id="4847568at2759"/>
<evidence type="ECO:0000313" key="3">
    <source>
        <dbReference type="Proteomes" id="UP000070501"/>
    </source>
</evidence>
<feature type="compositionally biased region" description="Polar residues" evidence="1">
    <location>
        <begin position="151"/>
        <end position="160"/>
    </location>
</feature>
<gene>
    <name evidence="2" type="ORF">Micbo1qcDRAFT_136549</name>
</gene>
<organism evidence="2 3">
    <name type="scientific">Microdochium bolleyi</name>
    <dbReference type="NCBI Taxonomy" id="196109"/>
    <lineage>
        <taxon>Eukaryota</taxon>
        <taxon>Fungi</taxon>
        <taxon>Dikarya</taxon>
        <taxon>Ascomycota</taxon>
        <taxon>Pezizomycotina</taxon>
        <taxon>Sordariomycetes</taxon>
        <taxon>Xylariomycetidae</taxon>
        <taxon>Xylariales</taxon>
        <taxon>Microdochiaceae</taxon>
        <taxon>Microdochium</taxon>
    </lineage>
</organism>
<sequence>MLRRHDQSSIILPEPSRSAVLPDLSRLADFPINGSGSHVTHGHTALDTLAEESTLTYENSDIQEITRRQLREDIMAYRYDLDLCRSLIATDVTPQEARNLQLRTLDIGHQIRSAQHRIELIEAQQRRSHMSTLYRNGTNSTHRASDGRTGESPSNGPSSNKRQRLPTKRSHSAEDTENGREPLAQLPVAMDTKRESLTPANGVHTHGSTTAEVSPGSNAVQRLGFWKCRLCVASKYLNAGPSRVPSEPSKWPLKDVSKMLNHFLDLHTEHTPAERCHELGAALALNRGPFEYWLTQTRKQDLEDLSVIDGYINTLQGGSLPEGLRRLNRAAGLFPNSM</sequence>
<name>A0A136IZC6_9PEZI</name>
<evidence type="ECO:0000256" key="1">
    <source>
        <dbReference type="SAM" id="MobiDB-lite"/>
    </source>
</evidence>
<dbReference type="InParanoid" id="A0A136IZC6"/>
<dbReference type="STRING" id="196109.A0A136IZC6"/>
<dbReference type="AlphaFoldDB" id="A0A136IZC6"/>
<feature type="compositionally biased region" description="Basic residues" evidence="1">
    <location>
        <begin position="161"/>
        <end position="170"/>
    </location>
</feature>
<reference evidence="3" key="1">
    <citation type="submission" date="2016-02" db="EMBL/GenBank/DDBJ databases">
        <title>Draft genome sequence of Microdochium bolleyi, a fungal endophyte of beachgrass.</title>
        <authorList>
            <consortium name="DOE Joint Genome Institute"/>
            <person name="David A.S."/>
            <person name="May G."/>
            <person name="Haridas S."/>
            <person name="Lim J."/>
            <person name="Wang M."/>
            <person name="Labutti K."/>
            <person name="Lipzen A."/>
            <person name="Barry K."/>
            <person name="Grigoriev I.V."/>
        </authorList>
    </citation>
    <scope>NUCLEOTIDE SEQUENCE [LARGE SCALE GENOMIC DNA]</scope>
    <source>
        <strain evidence="3">J235TASD1</strain>
    </source>
</reference>
<feature type="compositionally biased region" description="Basic and acidic residues" evidence="1">
    <location>
        <begin position="171"/>
        <end position="180"/>
    </location>
</feature>
<keyword evidence="3" id="KW-1185">Reference proteome</keyword>
<protein>
    <submittedName>
        <fullName evidence="2">Uncharacterized protein</fullName>
    </submittedName>
</protein>
<dbReference type="Proteomes" id="UP000070501">
    <property type="component" value="Unassembled WGS sequence"/>
</dbReference>
<evidence type="ECO:0000313" key="2">
    <source>
        <dbReference type="EMBL" id="KXJ90335.1"/>
    </source>
</evidence>